<organism evidence="2">
    <name type="scientific">Amphimedon queenslandica</name>
    <name type="common">Sponge</name>
    <dbReference type="NCBI Taxonomy" id="400682"/>
    <lineage>
        <taxon>Eukaryota</taxon>
        <taxon>Metazoa</taxon>
        <taxon>Porifera</taxon>
        <taxon>Demospongiae</taxon>
        <taxon>Heteroscleromorpha</taxon>
        <taxon>Haplosclerida</taxon>
        <taxon>Niphatidae</taxon>
        <taxon>Amphimedon</taxon>
    </lineage>
</organism>
<accession>A0A1X7SU28</accession>
<proteinExistence type="predicted"/>
<reference evidence="2" key="1">
    <citation type="submission" date="2017-05" db="UniProtKB">
        <authorList>
            <consortium name="EnsemblMetazoa"/>
        </authorList>
    </citation>
    <scope>IDENTIFICATION</scope>
</reference>
<feature type="region of interest" description="Disordered" evidence="1">
    <location>
        <begin position="121"/>
        <end position="140"/>
    </location>
</feature>
<dbReference type="AlphaFoldDB" id="A0A1X7SU28"/>
<sequence length="140" mass="15384">MWKIHETGHPLNFYDDNGDLKSLAALADRSCGIVVLLAQLHPIDLLLYADTMLNLLRRLLSVSNLTLGLRKTYRPTVDGDRRVRPKYLVDTGAEVSTIPPNKLDRQEGPAGLSLQAVNGSQISTVPRITPTEEYSGSSEA</sequence>
<dbReference type="EnsemblMetazoa" id="Aqu2.1.05596_001">
    <property type="protein sequence ID" value="Aqu2.1.05596_001"/>
    <property type="gene ID" value="Aqu2.1.05596"/>
</dbReference>
<name>A0A1X7SU28_AMPQE</name>
<evidence type="ECO:0000256" key="1">
    <source>
        <dbReference type="SAM" id="MobiDB-lite"/>
    </source>
</evidence>
<protein>
    <recommendedName>
        <fullName evidence="3">Peptidase A2 domain-containing protein</fullName>
    </recommendedName>
</protein>
<evidence type="ECO:0008006" key="3">
    <source>
        <dbReference type="Google" id="ProtNLM"/>
    </source>
</evidence>
<evidence type="ECO:0000313" key="2">
    <source>
        <dbReference type="EnsemblMetazoa" id="Aqu2.1.05596_001"/>
    </source>
</evidence>
<dbReference type="InParanoid" id="A0A1X7SU28"/>